<comment type="caution">
    <text evidence="2">The sequence shown here is derived from an EMBL/GenBank/DDBJ whole genome shotgun (WGS) entry which is preliminary data.</text>
</comment>
<dbReference type="EMBL" id="JAIVFQ010000009">
    <property type="protein sequence ID" value="MCC5599416.1"/>
    <property type="molecule type" value="Genomic_DNA"/>
</dbReference>
<evidence type="ECO:0000313" key="3">
    <source>
        <dbReference type="Proteomes" id="UP001199525"/>
    </source>
</evidence>
<organism evidence="2 3">
    <name type="scientific">Nostoc favosum CHAB5714</name>
    <dbReference type="NCBI Taxonomy" id="2780399"/>
    <lineage>
        <taxon>Bacteria</taxon>
        <taxon>Bacillati</taxon>
        <taxon>Cyanobacteriota</taxon>
        <taxon>Cyanophyceae</taxon>
        <taxon>Nostocales</taxon>
        <taxon>Nostocaceae</taxon>
        <taxon>Nostoc</taxon>
        <taxon>Nostoc favosum</taxon>
    </lineage>
</organism>
<dbReference type="Pfam" id="PF19631">
    <property type="entry name" value="Trypco2"/>
    <property type="match status" value="1"/>
</dbReference>
<proteinExistence type="predicted"/>
<name>A0ABS8I6C4_9NOSO</name>
<protein>
    <recommendedName>
        <fullName evidence="1">Trypsin-co-occurring domain-containing protein</fullName>
    </recommendedName>
</protein>
<dbReference type="RefSeq" id="WP_229484274.1">
    <property type="nucleotide sequence ID" value="NZ_JAIVFQ010000009.1"/>
</dbReference>
<evidence type="ECO:0000313" key="2">
    <source>
        <dbReference type="EMBL" id="MCC5599416.1"/>
    </source>
</evidence>
<reference evidence="2 3" key="1">
    <citation type="journal article" date="2021" name="Microorganisms">
        <title>Genome Evolution of Filamentous Cyanobacterium Nostoc Species: From Facultative Symbiosis to Free Living.</title>
        <authorList>
            <person name="Huo D."/>
            <person name="Li H."/>
            <person name="Cai F."/>
            <person name="Guo X."/>
            <person name="Qiao Z."/>
            <person name="Wang W."/>
            <person name="Yu G."/>
            <person name="Li R."/>
        </authorList>
    </citation>
    <scope>NUCLEOTIDE SEQUENCE [LARGE SCALE GENOMIC DNA]</scope>
    <source>
        <strain evidence="2 3">CHAB 5714</strain>
    </source>
</reference>
<keyword evidence="3" id="KW-1185">Reference proteome</keyword>
<sequence>MSGESNDIGLSELIAKVKEELANTNKESPVFFVEKIELELQVTISRDNETKTQGKAKAGWKIFVVSGGLEGSKEATTKMKRENIHKIKVTLTPAILTTEEIWKRIDPKLQKKISDSTSQTVIHGDDDKI</sequence>
<evidence type="ECO:0000259" key="1">
    <source>
        <dbReference type="Pfam" id="PF19631"/>
    </source>
</evidence>
<gene>
    <name evidence="2" type="ORF">LC586_09335</name>
</gene>
<feature type="domain" description="Trypsin-co-occurring" evidence="1">
    <location>
        <begin position="8"/>
        <end position="93"/>
    </location>
</feature>
<accession>A0ABS8I6C4</accession>
<dbReference type="InterPro" id="IPR045608">
    <property type="entry name" value="Trypco2"/>
</dbReference>
<dbReference type="Proteomes" id="UP001199525">
    <property type="component" value="Unassembled WGS sequence"/>
</dbReference>